<dbReference type="OMA" id="SAMMYGF"/>
<dbReference type="GeneID" id="63782929"/>
<dbReference type="STRING" id="56484.A0A1Y2EUF4"/>
<dbReference type="CDD" id="cd05233">
    <property type="entry name" value="SDR_c"/>
    <property type="match status" value="1"/>
</dbReference>
<organism evidence="3 4">
    <name type="scientific">Protomyces lactucae-debilis</name>
    <dbReference type="NCBI Taxonomy" id="2754530"/>
    <lineage>
        <taxon>Eukaryota</taxon>
        <taxon>Fungi</taxon>
        <taxon>Dikarya</taxon>
        <taxon>Ascomycota</taxon>
        <taxon>Taphrinomycotina</taxon>
        <taxon>Taphrinomycetes</taxon>
        <taxon>Taphrinales</taxon>
        <taxon>Protomycetaceae</taxon>
        <taxon>Protomyces</taxon>
    </lineage>
</organism>
<dbReference type="Gene3D" id="3.40.50.720">
    <property type="entry name" value="NAD(P)-binding Rossmann-like Domain"/>
    <property type="match status" value="1"/>
</dbReference>
<dbReference type="Proteomes" id="UP000193685">
    <property type="component" value="Unassembled WGS sequence"/>
</dbReference>
<dbReference type="InterPro" id="IPR036291">
    <property type="entry name" value="NAD(P)-bd_dom_sf"/>
</dbReference>
<name>A0A1Y2EUF4_PROLT</name>
<dbReference type="EMBL" id="MCFI01000027">
    <property type="protein sequence ID" value="ORY75147.1"/>
    <property type="molecule type" value="Genomic_DNA"/>
</dbReference>
<proteinExistence type="inferred from homology"/>
<dbReference type="InterPro" id="IPR002347">
    <property type="entry name" value="SDR_fam"/>
</dbReference>
<dbReference type="SUPFAM" id="SSF51735">
    <property type="entry name" value="NAD(P)-binding Rossmann-fold domains"/>
    <property type="match status" value="1"/>
</dbReference>
<accession>A0A1Y2EUF4</accession>
<dbReference type="RefSeq" id="XP_040722259.1">
    <property type="nucleotide sequence ID" value="XM_040866330.1"/>
</dbReference>
<comment type="similarity">
    <text evidence="1">Belongs to the short-chain dehydrogenases/reductases (SDR) family.</text>
</comment>
<sequence length="261" mass="28371">MFKLQDQHILITGASGGVGKAAVRRFLEQGCRVTAQVNSNLSSLLEFEGPSLTVVQADVKSERAVMECFDLAFKSFGRVDILLLNHGIFRAKDIPMANISLSEWEETLDVNLTGSFLFARSFLRQIEPTSAIPPRICIIGSTAGKYGEAMHADYASSKSALQVGFTLSLKNEIVKHHPSGRVNAVAPGWISTPMAEASMKDPETRYRSLGTTPLRKIATADDVVDSVLFLVSSFSSHMTGNCVMVEGGMEGRVLNSKEDIQ</sequence>
<dbReference type="Pfam" id="PF13561">
    <property type="entry name" value="adh_short_C2"/>
    <property type="match status" value="1"/>
</dbReference>
<comment type="caution">
    <text evidence="3">The sequence shown here is derived from an EMBL/GenBank/DDBJ whole genome shotgun (WGS) entry which is preliminary data.</text>
</comment>
<dbReference type="PRINTS" id="PR00081">
    <property type="entry name" value="GDHRDH"/>
</dbReference>
<evidence type="ECO:0000256" key="1">
    <source>
        <dbReference type="ARBA" id="ARBA00006484"/>
    </source>
</evidence>
<reference evidence="3 4" key="1">
    <citation type="submission" date="2016-07" db="EMBL/GenBank/DDBJ databases">
        <title>Pervasive Adenine N6-methylation of Active Genes in Fungi.</title>
        <authorList>
            <consortium name="DOE Joint Genome Institute"/>
            <person name="Mondo S.J."/>
            <person name="Dannebaum R.O."/>
            <person name="Kuo R.C."/>
            <person name="Labutti K."/>
            <person name="Haridas S."/>
            <person name="Kuo A."/>
            <person name="Salamov A."/>
            <person name="Ahrendt S.R."/>
            <person name="Lipzen A."/>
            <person name="Sullivan W."/>
            <person name="Andreopoulos W.B."/>
            <person name="Clum A."/>
            <person name="Lindquist E."/>
            <person name="Daum C."/>
            <person name="Ramamoorthy G.K."/>
            <person name="Gryganskyi A."/>
            <person name="Culley D."/>
            <person name="Magnuson J.K."/>
            <person name="James T.Y."/>
            <person name="O'Malley M.A."/>
            <person name="Stajich J.E."/>
            <person name="Spatafora J.W."/>
            <person name="Visel A."/>
            <person name="Grigoriev I.V."/>
        </authorList>
    </citation>
    <scope>NUCLEOTIDE SEQUENCE [LARGE SCALE GENOMIC DNA]</scope>
    <source>
        <strain evidence="3 4">12-1054</strain>
    </source>
</reference>
<protein>
    <submittedName>
        <fullName evidence="3">Uncharacterized protein</fullName>
    </submittedName>
</protein>
<keyword evidence="2" id="KW-0560">Oxidoreductase</keyword>
<keyword evidence="4" id="KW-1185">Reference proteome</keyword>
<dbReference type="PANTHER" id="PTHR24321">
    <property type="entry name" value="DEHYDROGENASES, SHORT CHAIN"/>
    <property type="match status" value="1"/>
</dbReference>
<evidence type="ECO:0000256" key="2">
    <source>
        <dbReference type="ARBA" id="ARBA00023002"/>
    </source>
</evidence>
<dbReference type="PANTHER" id="PTHR24321:SF8">
    <property type="entry name" value="ESTRADIOL 17-BETA-DEHYDROGENASE 8-RELATED"/>
    <property type="match status" value="1"/>
</dbReference>
<dbReference type="GO" id="GO:0016491">
    <property type="term" value="F:oxidoreductase activity"/>
    <property type="evidence" value="ECO:0007669"/>
    <property type="project" value="UniProtKB-KW"/>
</dbReference>
<evidence type="ECO:0000313" key="4">
    <source>
        <dbReference type="Proteomes" id="UP000193685"/>
    </source>
</evidence>
<dbReference type="OrthoDB" id="504708at2759"/>
<dbReference type="AlphaFoldDB" id="A0A1Y2EUF4"/>
<gene>
    <name evidence="3" type="ORF">BCR37DRAFT_194504</name>
</gene>
<evidence type="ECO:0000313" key="3">
    <source>
        <dbReference type="EMBL" id="ORY75147.1"/>
    </source>
</evidence>